<comment type="caution">
    <text evidence="13">The sequence shown here is derived from an EMBL/GenBank/DDBJ whole genome shotgun (WGS) entry which is preliminary data.</text>
</comment>
<feature type="transmembrane region" description="Helical" evidence="12">
    <location>
        <begin position="203"/>
        <end position="223"/>
    </location>
</feature>
<accession>A0A9Q0MMX3</accession>
<proteinExistence type="inferred from homology"/>
<dbReference type="PANTHER" id="PTHR42985:SF39">
    <property type="entry name" value="GH10366P"/>
    <property type="match status" value="1"/>
</dbReference>
<evidence type="ECO:0000256" key="8">
    <source>
        <dbReference type="ARBA" id="ARBA00023065"/>
    </source>
</evidence>
<evidence type="ECO:0000256" key="5">
    <source>
        <dbReference type="ARBA" id="ARBA00022692"/>
    </source>
</evidence>
<keyword evidence="14" id="KW-1185">Reference proteome</keyword>
<evidence type="ECO:0000256" key="2">
    <source>
        <dbReference type="ARBA" id="ARBA00006434"/>
    </source>
</evidence>
<feature type="transmembrane region" description="Helical" evidence="12">
    <location>
        <begin position="518"/>
        <end position="539"/>
    </location>
</feature>
<dbReference type="EMBL" id="WJQU01002166">
    <property type="protein sequence ID" value="KAJ6633155.1"/>
    <property type="molecule type" value="Genomic_DNA"/>
</dbReference>
<dbReference type="PROSITE" id="PS50283">
    <property type="entry name" value="NA_SOLUT_SYMP_3"/>
    <property type="match status" value="1"/>
</dbReference>
<feature type="transmembrane region" description="Helical" evidence="12">
    <location>
        <begin position="28"/>
        <end position="47"/>
    </location>
</feature>
<feature type="transmembrane region" description="Helical" evidence="12">
    <location>
        <begin position="398"/>
        <end position="417"/>
    </location>
</feature>
<reference evidence="13" key="1">
    <citation type="submission" date="2022-07" db="EMBL/GenBank/DDBJ databases">
        <authorList>
            <person name="Trinca V."/>
            <person name="Uliana J.V.C."/>
            <person name="Torres T.T."/>
            <person name="Ward R.J."/>
            <person name="Monesi N."/>
        </authorList>
    </citation>
    <scope>NUCLEOTIDE SEQUENCE</scope>
    <source>
        <strain evidence="13">HSMRA1968</strain>
        <tissue evidence="13">Whole embryos</tissue>
    </source>
</reference>
<dbReference type="InterPro" id="IPR038377">
    <property type="entry name" value="Na/Glc_symporter_sf"/>
</dbReference>
<dbReference type="PANTHER" id="PTHR42985">
    <property type="entry name" value="SODIUM-COUPLED MONOCARBOXYLATE TRANSPORTER"/>
    <property type="match status" value="1"/>
</dbReference>
<dbReference type="AlphaFoldDB" id="A0A9Q0MMX3"/>
<evidence type="ECO:0000256" key="1">
    <source>
        <dbReference type="ARBA" id="ARBA00004651"/>
    </source>
</evidence>
<evidence type="ECO:0000256" key="12">
    <source>
        <dbReference type="SAM" id="Phobius"/>
    </source>
</evidence>
<evidence type="ECO:0000256" key="6">
    <source>
        <dbReference type="ARBA" id="ARBA00022989"/>
    </source>
</evidence>
<evidence type="ECO:0000256" key="11">
    <source>
        <dbReference type="RuleBase" id="RU362091"/>
    </source>
</evidence>
<evidence type="ECO:0000256" key="10">
    <source>
        <dbReference type="ARBA" id="ARBA00023201"/>
    </source>
</evidence>
<keyword evidence="4" id="KW-1003">Cell membrane</keyword>
<sequence length="543" mass="59505">SFLYEKHEPILCGAPENRHIGTFTVYDYSIVIGMLIISLGIGVFYGFLDKSTSNSSADFLHGTEMSLITVSLSLTTSFITAIELLGNPSEMFYNGTQYSLIVVSIFLVIPVAIKIFYPIYFKLDLTSCYEYLGIRFNNNIRIFGAILYIVQMCFYTAVSVYAPAIALSKATGINTRLAVFLIYLVCIFYSSQGGMKAVVIADTFQAAVLAFSLVLVVVLGYFYTGGFTEVFEIAEKRARIELLNFDVNPTTRHTVFSVVVGGFFYWTSLLCTNQASVQKCMSLRSIQKANSALILSIIGLVFVFTINFYTGLTVFKHYADCDPLRAGHIIAKDELLPFYIMDVFSDLTFVNGFFVAGIFAASLGTVASALNSLSAVTYEDIFVTGMNIKINPEKAAMYIKWMSLGYGIISFALVFLVEQLGGILQATLTLNGLIGGVTLGLFSLGVLFKCANSKGALCGGIISLALVVFIGIMAQLNNVDPTPLSSSITQCECSSNETEPLEFQTEETDISPIYRISYIWYSFLGAVLTVLLGLTISLITDRI</sequence>
<keyword evidence="8" id="KW-0406">Ion transport</keyword>
<feature type="transmembrane region" description="Helical" evidence="12">
    <location>
        <begin position="455"/>
        <end position="476"/>
    </location>
</feature>
<dbReference type="GO" id="GO:0015293">
    <property type="term" value="F:symporter activity"/>
    <property type="evidence" value="ECO:0007669"/>
    <property type="project" value="TreeGrafter"/>
</dbReference>
<feature type="transmembrane region" description="Helical" evidence="12">
    <location>
        <begin position="253"/>
        <end position="271"/>
    </location>
</feature>
<feature type="transmembrane region" description="Helical" evidence="12">
    <location>
        <begin position="67"/>
        <end position="86"/>
    </location>
</feature>
<dbReference type="CDD" id="cd11492">
    <property type="entry name" value="SLC5sbd_NIS-SMVT"/>
    <property type="match status" value="1"/>
</dbReference>
<dbReference type="GO" id="GO:0006814">
    <property type="term" value="P:sodium ion transport"/>
    <property type="evidence" value="ECO:0007669"/>
    <property type="project" value="UniProtKB-KW"/>
</dbReference>
<feature type="transmembrane region" description="Helical" evidence="12">
    <location>
        <begin position="292"/>
        <end position="310"/>
    </location>
</feature>
<dbReference type="Pfam" id="PF00474">
    <property type="entry name" value="SSF"/>
    <property type="match status" value="1"/>
</dbReference>
<keyword evidence="5 12" id="KW-0812">Transmembrane</keyword>
<dbReference type="Gene3D" id="1.20.1730.10">
    <property type="entry name" value="Sodium/glucose cotransporter"/>
    <property type="match status" value="1"/>
</dbReference>
<name>A0A9Q0MMX3_9DIPT</name>
<feature type="non-terminal residue" evidence="13">
    <location>
        <position position="543"/>
    </location>
</feature>
<comment type="subcellular location">
    <subcellularLocation>
        <location evidence="1">Cell membrane</location>
        <topology evidence="1">Multi-pass membrane protein</topology>
    </subcellularLocation>
</comment>
<keyword evidence="6 12" id="KW-1133">Transmembrane helix</keyword>
<protein>
    <submittedName>
        <fullName evidence="13">Sodium-coupled monocarboxylate transporter 1</fullName>
    </submittedName>
</protein>
<keyword evidence="3" id="KW-0813">Transport</keyword>
<feature type="transmembrane region" description="Helical" evidence="12">
    <location>
        <begin position="142"/>
        <end position="167"/>
    </location>
</feature>
<feature type="transmembrane region" description="Helical" evidence="12">
    <location>
        <begin position="98"/>
        <end position="121"/>
    </location>
</feature>
<feature type="transmembrane region" description="Helical" evidence="12">
    <location>
        <begin position="353"/>
        <end position="378"/>
    </location>
</feature>
<comment type="similarity">
    <text evidence="2 11">Belongs to the sodium:solute symporter (SSF) (TC 2.A.21) family.</text>
</comment>
<keyword evidence="10" id="KW-0739">Sodium transport</keyword>
<evidence type="ECO:0000313" key="13">
    <source>
        <dbReference type="EMBL" id="KAJ6633155.1"/>
    </source>
</evidence>
<evidence type="ECO:0000256" key="3">
    <source>
        <dbReference type="ARBA" id="ARBA00022448"/>
    </source>
</evidence>
<dbReference type="InterPro" id="IPR051163">
    <property type="entry name" value="Sodium:Solute_Symporter_SSF"/>
</dbReference>
<dbReference type="NCBIfam" id="TIGR00813">
    <property type="entry name" value="sss"/>
    <property type="match status" value="1"/>
</dbReference>
<dbReference type="GO" id="GO:0005886">
    <property type="term" value="C:plasma membrane"/>
    <property type="evidence" value="ECO:0007669"/>
    <property type="project" value="UniProtKB-SubCell"/>
</dbReference>
<feature type="transmembrane region" description="Helical" evidence="12">
    <location>
        <begin position="173"/>
        <end position="191"/>
    </location>
</feature>
<dbReference type="Proteomes" id="UP001151699">
    <property type="component" value="Unassembled WGS sequence"/>
</dbReference>
<dbReference type="InterPro" id="IPR001734">
    <property type="entry name" value="Na/solute_symporter"/>
</dbReference>
<evidence type="ECO:0000313" key="14">
    <source>
        <dbReference type="Proteomes" id="UP001151699"/>
    </source>
</evidence>
<evidence type="ECO:0000256" key="9">
    <source>
        <dbReference type="ARBA" id="ARBA00023136"/>
    </source>
</evidence>
<keyword evidence="7" id="KW-0915">Sodium</keyword>
<evidence type="ECO:0000256" key="7">
    <source>
        <dbReference type="ARBA" id="ARBA00023053"/>
    </source>
</evidence>
<evidence type="ECO:0000256" key="4">
    <source>
        <dbReference type="ARBA" id="ARBA00022475"/>
    </source>
</evidence>
<gene>
    <name evidence="13" type="primary">SLC5A8_1</name>
    <name evidence="13" type="ORF">Bhyg_16374</name>
</gene>
<dbReference type="OrthoDB" id="6132759at2759"/>
<organism evidence="13 14">
    <name type="scientific">Pseudolycoriella hygida</name>
    <dbReference type="NCBI Taxonomy" id="35572"/>
    <lineage>
        <taxon>Eukaryota</taxon>
        <taxon>Metazoa</taxon>
        <taxon>Ecdysozoa</taxon>
        <taxon>Arthropoda</taxon>
        <taxon>Hexapoda</taxon>
        <taxon>Insecta</taxon>
        <taxon>Pterygota</taxon>
        <taxon>Neoptera</taxon>
        <taxon>Endopterygota</taxon>
        <taxon>Diptera</taxon>
        <taxon>Nematocera</taxon>
        <taxon>Sciaroidea</taxon>
        <taxon>Sciaridae</taxon>
        <taxon>Pseudolycoriella</taxon>
    </lineage>
</organism>
<feature type="transmembrane region" description="Helical" evidence="12">
    <location>
        <begin position="423"/>
        <end position="448"/>
    </location>
</feature>
<feature type="non-terminal residue" evidence="13">
    <location>
        <position position="1"/>
    </location>
</feature>
<keyword evidence="9 12" id="KW-0472">Membrane</keyword>